<dbReference type="EMBL" id="SKBN01000293">
    <property type="protein sequence ID" value="TGJ79369.1"/>
    <property type="molecule type" value="Genomic_DNA"/>
</dbReference>
<keyword evidence="4" id="KW-1185">Reference proteome</keyword>
<dbReference type="STRING" id="37992.A0A4Z0Y5Q4"/>
<dbReference type="PANTHER" id="PTHR28003">
    <property type="entry name" value="NUCLEOPORIN POM34"/>
    <property type="match status" value="1"/>
</dbReference>
<feature type="compositionally biased region" description="Polar residues" evidence="1">
    <location>
        <begin position="1"/>
        <end position="14"/>
    </location>
</feature>
<sequence length="221" mass="25282">MASTTAQTALSTPTKAPFKPSATPITESPGTWRHPHHREITKRKEASILTEKNIRRIIINFLLLVILIFLQSYVKKLLPPKRLDPQVWTYFKYTYYTLLAVPFFNICLNFWPLFRAKDEVSDIPLTPGQRRLLGLPQSSAPPTPGSVEQTQLLELAHSGAQSFESGKSYASRKRVRFHVARSPFTSEGHVWRTSFLPGVNRVTKPHRGWYIDGSSEIRQWP</sequence>
<dbReference type="GO" id="GO:0030474">
    <property type="term" value="P:spindle pole body duplication"/>
    <property type="evidence" value="ECO:0007669"/>
    <property type="project" value="TreeGrafter"/>
</dbReference>
<reference evidence="3 4" key="1">
    <citation type="submission" date="2019-03" db="EMBL/GenBank/DDBJ databases">
        <title>Draft genome sequence of Xylaria hypoxylon DSM 108379, a ubiquitous saprotrophic-parasitic fungi on hardwood.</title>
        <authorList>
            <person name="Buettner E."/>
            <person name="Leonhardt S."/>
            <person name="Gebauer A.M."/>
            <person name="Liers C."/>
            <person name="Hofrichter M."/>
            <person name="Kellner H."/>
        </authorList>
    </citation>
    <scope>NUCLEOTIDE SEQUENCE [LARGE SCALE GENOMIC DNA]</scope>
    <source>
        <strain evidence="3 4">DSM 108379</strain>
    </source>
</reference>
<accession>A0A4Z0Y5Q4</accession>
<keyword evidence="2" id="KW-1133">Transmembrane helix</keyword>
<feature type="region of interest" description="Disordered" evidence="1">
    <location>
        <begin position="1"/>
        <end position="37"/>
    </location>
</feature>
<protein>
    <submittedName>
        <fullName evidence="3">Uncharacterized protein</fullName>
    </submittedName>
</protein>
<dbReference type="OrthoDB" id="429932at2759"/>
<organism evidence="3 4">
    <name type="scientific">Xylaria hypoxylon</name>
    <dbReference type="NCBI Taxonomy" id="37992"/>
    <lineage>
        <taxon>Eukaryota</taxon>
        <taxon>Fungi</taxon>
        <taxon>Dikarya</taxon>
        <taxon>Ascomycota</taxon>
        <taxon>Pezizomycotina</taxon>
        <taxon>Sordariomycetes</taxon>
        <taxon>Xylariomycetidae</taxon>
        <taxon>Xylariales</taxon>
        <taxon>Xylariaceae</taxon>
        <taxon>Xylaria</taxon>
    </lineage>
</organism>
<name>A0A4Z0Y5Q4_9PEZI</name>
<proteinExistence type="predicted"/>
<evidence type="ECO:0000256" key="2">
    <source>
        <dbReference type="SAM" id="Phobius"/>
    </source>
</evidence>
<evidence type="ECO:0000256" key="1">
    <source>
        <dbReference type="SAM" id="MobiDB-lite"/>
    </source>
</evidence>
<evidence type="ECO:0000313" key="4">
    <source>
        <dbReference type="Proteomes" id="UP000297716"/>
    </source>
</evidence>
<dbReference type="GO" id="GO:0006606">
    <property type="term" value="P:protein import into nucleus"/>
    <property type="evidence" value="ECO:0007669"/>
    <property type="project" value="TreeGrafter"/>
</dbReference>
<dbReference type="InterPro" id="IPR012578">
    <property type="entry name" value="Nucl_pore_cmplx"/>
</dbReference>
<feature type="transmembrane region" description="Helical" evidence="2">
    <location>
        <begin position="57"/>
        <end position="74"/>
    </location>
</feature>
<dbReference type="AlphaFoldDB" id="A0A4Z0Y5Q4"/>
<dbReference type="GO" id="GO:0070762">
    <property type="term" value="C:nuclear pore transmembrane ring"/>
    <property type="evidence" value="ECO:0007669"/>
    <property type="project" value="TreeGrafter"/>
</dbReference>
<feature type="transmembrane region" description="Helical" evidence="2">
    <location>
        <begin position="94"/>
        <end position="114"/>
    </location>
</feature>
<dbReference type="GO" id="GO:0005640">
    <property type="term" value="C:nuclear outer membrane"/>
    <property type="evidence" value="ECO:0007669"/>
    <property type="project" value="TreeGrafter"/>
</dbReference>
<gene>
    <name evidence="3" type="ORF">E0Z10_g9388</name>
</gene>
<keyword evidence="2" id="KW-0812">Transmembrane</keyword>
<keyword evidence="2" id="KW-0472">Membrane</keyword>
<dbReference type="Proteomes" id="UP000297716">
    <property type="component" value="Unassembled WGS sequence"/>
</dbReference>
<dbReference type="Pfam" id="PF08058">
    <property type="entry name" value="NPCC"/>
    <property type="match status" value="1"/>
</dbReference>
<comment type="caution">
    <text evidence="3">The sequence shown here is derived from an EMBL/GenBank/DDBJ whole genome shotgun (WGS) entry which is preliminary data.</text>
</comment>
<dbReference type="PANTHER" id="PTHR28003:SF1">
    <property type="entry name" value="NUCLEOPORIN POM34"/>
    <property type="match status" value="1"/>
</dbReference>
<evidence type="ECO:0000313" key="3">
    <source>
        <dbReference type="EMBL" id="TGJ79369.1"/>
    </source>
</evidence>